<organism evidence="12 13">
    <name type="scientific">Eubacterium uniforme</name>
    <dbReference type="NCBI Taxonomy" id="39495"/>
    <lineage>
        <taxon>Bacteria</taxon>
        <taxon>Bacillati</taxon>
        <taxon>Bacillota</taxon>
        <taxon>Clostridia</taxon>
        <taxon>Eubacteriales</taxon>
        <taxon>Eubacteriaceae</taxon>
        <taxon>Eubacterium</taxon>
    </lineage>
</organism>
<dbReference type="SUPFAM" id="SSF46894">
    <property type="entry name" value="C-terminal effector domain of the bipartite response regulators"/>
    <property type="match status" value="1"/>
</dbReference>
<dbReference type="Gene3D" id="1.10.10.10">
    <property type="entry name" value="Winged helix-like DNA-binding domain superfamily/Winged helix DNA-binding domain"/>
    <property type="match status" value="1"/>
</dbReference>
<dbReference type="SMART" id="SM00448">
    <property type="entry name" value="REC"/>
    <property type="match status" value="1"/>
</dbReference>
<keyword evidence="3" id="KW-0902">Two-component regulatory system</keyword>
<dbReference type="PROSITE" id="PS50110">
    <property type="entry name" value="RESPONSE_REGULATORY"/>
    <property type="match status" value="1"/>
</dbReference>
<evidence type="ECO:0000256" key="9">
    <source>
        <dbReference type="PROSITE-ProRule" id="PRU01091"/>
    </source>
</evidence>
<keyword evidence="5 9" id="KW-0238">DNA-binding</keyword>
<evidence type="ECO:0000259" key="11">
    <source>
        <dbReference type="PROSITE" id="PS51755"/>
    </source>
</evidence>
<dbReference type="PROSITE" id="PS51755">
    <property type="entry name" value="OMPR_PHOB"/>
    <property type="match status" value="1"/>
</dbReference>
<dbReference type="GO" id="GO:0000156">
    <property type="term" value="F:phosphorelay response regulator activity"/>
    <property type="evidence" value="ECO:0007669"/>
    <property type="project" value="TreeGrafter"/>
</dbReference>
<accession>A0A1T4VKS9</accession>
<dbReference type="AlphaFoldDB" id="A0A1T4VKS9"/>
<dbReference type="PANTHER" id="PTHR48111">
    <property type="entry name" value="REGULATOR OF RPOS"/>
    <property type="match status" value="1"/>
</dbReference>
<evidence type="ECO:0000256" key="4">
    <source>
        <dbReference type="ARBA" id="ARBA00023015"/>
    </source>
</evidence>
<dbReference type="InterPro" id="IPR001789">
    <property type="entry name" value="Sig_transdc_resp-reg_receiver"/>
</dbReference>
<dbReference type="InterPro" id="IPR001867">
    <property type="entry name" value="OmpR/PhoB-type_DNA-bd"/>
</dbReference>
<dbReference type="EMBL" id="FUXZ01000006">
    <property type="protein sequence ID" value="SKA65584.1"/>
    <property type="molecule type" value="Genomic_DNA"/>
</dbReference>
<dbReference type="GO" id="GO:0000976">
    <property type="term" value="F:transcription cis-regulatory region binding"/>
    <property type="evidence" value="ECO:0007669"/>
    <property type="project" value="TreeGrafter"/>
</dbReference>
<evidence type="ECO:0000256" key="7">
    <source>
        <dbReference type="ARBA" id="ARBA00024867"/>
    </source>
</evidence>
<dbReference type="SMART" id="SM00862">
    <property type="entry name" value="Trans_reg_C"/>
    <property type="match status" value="1"/>
</dbReference>
<evidence type="ECO:0000256" key="5">
    <source>
        <dbReference type="ARBA" id="ARBA00023125"/>
    </source>
</evidence>
<feature type="domain" description="Response regulatory" evidence="10">
    <location>
        <begin position="3"/>
        <end position="116"/>
    </location>
</feature>
<evidence type="ECO:0000256" key="8">
    <source>
        <dbReference type="PROSITE-ProRule" id="PRU00169"/>
    </source>
</evidence>
<proteinExistence type="predicted"/>
<dbReference type="FunFam" id="1.10.10.10:FF:000018">
    <property type="entry name" value="DNA-binding response regulator ResD"/>
    <property type="match status" value="1"/>
</dbReference>
<keyword evidence="6" id="KW-0804">Transcription</keyword>
<feature type="domain" description="OmpR/PhoB-type" evidence="11">
    <location>
        <begin position="129"/>
        <end position="226"/>
    </location>
</feature>
<evidence type="ECO:0000256" key="1">
    <source>
        <dbReference type="ARBA" id="ARBA00018672"/>
    </source>
</evidence>
<evidence type="ECO:0000256" key="3">
    <source>
        <dbReference type="ARBA" id="ARBA00023012"/>
    </source>
</evidence>
<dbReference type="GO" id="GO:0006355">
    <property type="term" value="P:regulation of DNA-templated transcription"/>
    <property type="evidence" value="ECO:0007669"/>
    <property type="project" value="InterPro"/>
</dbReference>
<dbReference type="InterPro" id="IPR011006">
    <property type="entry name" value="CheY-like_superfamily"/>
</dbReference>
<evidence type="ECO:0000256" key="6">
    <source>
        <dbReference type="ARBA" id="ARBA00023163"/>
    </source>
</evidence>
<dbReference type="PANTHER" id="PTHR48111:SF26">
    <property type="entry name" value="STAGE 0 SPORULATION PROTEIN A HOMOLOG"/>
    <property type="match status" value="1"/>
</dbReference>
<protein>
    <recommendedName>
        <fullName evidence="1">Stage 0 sporulation protein A homolog</fullName>
    </recommendedName>
</protein>
<dbReference type="STRING" id="39495.SAMN02745111_01136"/>
<comment type="function">
    <text evidence="7">May play the central regulatory role in sporulation. It may be an element of the effector pathway responsible for the activation of sporulation genes in response to nutritional stress. Spo0A may act in concert with spo0H (a sigma factor) to control the expression of some genes that are critical to the sporulation process.</text>
</comment>
<dbReference type="Gene3D" id="3.40.50.2300">
    <property type="match status" value="1"/>
</dbReference>
<name>A0A1T4VKS9_9FIRM</name>
<gene>
    <name evidence="12" type="ORF">SAMN02745111_01136</name>
</gene>
<evidence type="ECO:0000259" key="10">
    <source>
        <dbReference type="PROSITE" id="PS50110"/>
    </source>
</evidence>
<dbReference type="Pfam" id="PF00486">
    <property type="entry name" value="Trans_reg_C"/>
    <property type="match status" value="1"/>
</dbReference>
<dbReference type="GO" id="GO:0032993">
    <property type="term" value="C:protein-DNA complex"/>
    <property type="evidence" value="ECO:0007669"/>
    <property type="project" value="TreeGrafter"/>
</dbReference>
<dbReference type="SUPFAM" id="SSF52172">
    <property type="entry name" value="CheY-like"/>
    <property type="match status" value="1"/>
</dbReference>
<evidence type="ECO:0000256" key="2">
    <source>
        <dbReference type="ARBA" id="ARBA00022553"/>
    </source>
</evidence>
<reference evidence="12 13" key="1">
    <citation type="submission" date="2017-02" db="EMBL/GenBank/DDBJ databases">
        <authorList>
            <person name="Peterson S.W."/>
        </authorList>
    </citation>
    <scope>NUCLEOTIDE SEQUENCE [LARGE SCALE GENOMIC DNA]</scope>
    <source>
        <strain evidence="12 13">ATCC 35992</strain>
    </source>
</reference>
<dbReference type="Pfam" id="PF00072">
    <property type="entry name" value="Response_reg"/>
    <property type="match status" value="1"/>
</dbReference>
<dbReference type="Proteomes" id="UP000190814">
    <property type="component" value="Unassembled WGS sequence"/>
</dbReference>
<dbReference type="InterPro" id="IPR039420">
    <property type="entry name" value="WalR-like"/>
</dbReference>
<keyword evidence="4" id="KW-0805">Transcription regulation</keyword>
<dbReference type="InterPro" id="IPR036388">
    <property type="entry name" value="WH-like_DNA-bd_sf"/>
</dbReference>
<feature type="DNA-binding region" description="OmpR/PhoB-type" evidence="9">
    <location>
        <begin position="129"/>
        <end position="226"/>
    </location>
</feature>
<evidence type="ECO:0000313" key="12">
    <source>
        <dbReference type="EMBL" id="SKA65584.1"/>
    </source>
</evidence>
<dbReference type="OrthoDB" id="9790442at2"/>
<dbReference type="Gene3D" id="6.10.250.690">
    <property type="match status" value="1"/>
</dbReference>
<feature type="modified residue" description="4-aspartylphosphate" evidence="8">
    <location>
        <position position="52"/>
    </location>
</feature>
<dbReference type="GO" id="GO:0005829">
    <property type="term" value="C:cytosol"/>
    <property type="evidence" value="ECO:0007669"/>
    <property type="project" value="TreeGrafter"/>
</dbReference>
<sequence length="227" mass="25999">MKKILLIEDDPDIREMLLDYLQGEGYEVLALNDGVSVCKDIDVSEYALVLVDLMLPHMNGFEIIKKIRRVSTIPIIIITSKNSDADKAFGLSLGADDYVTKPFSIVELSARIKANIRRVSTYDSHASIENTISLRDLTIDLSARIVKRGTELIDLTRTEYDILVYLAKNRKRALSKESIYQNIWKEPYYGNEHVLNTHMNRLRSKIKNGNDEYIKTIWGIGYKVVED</sequence>
<keyword evidence="13" id="KW-1185">Reference proteome</keyword>
<dbReference type="CDD" id="cd00383">
    <property type="entry name" value="trans_reg_C"/>
    <property type="match status" value="1"/>
</dbReference>
<keyword evidence="2 8" id="KW-0597">Phosphoprotein</keyword>
<dbReference type="RefSeq" id="WP_078766008.1">
    <property type="nucleotide sequence ID" value="NZ_FUXZ01000006.1"/>
</dbReference>
<dbReference type="InterPro" id="IPR016032">
    <property type="entry name" value="Sig_transdc_resp-reg_C-effctor"/>
</dbReference>
<evidence type="ECO:0000313" key="13">
    <source>
        <dbReference type="Proteomes" id="UP000190814"/>
    </source>
</evidence>